<sequence length="389" mass="44211">MLFHAGLMGQTQVNPVVKEEMIALNKQMKTDRLVVSMQNECVINETYRGNPDALFPLYSITKVFSSLAIGILIDQKKIPHCEVPVATYYPVWAKDSLKSKITIRHVLQHTSGIEAANGSQLIYPESDFVAYALNQPVRVPAGTVFFYNNTAYNLLSGIVQKVSGLPLSDFIQKNVFQPLEISNYSWNKDATGQTWGMDGLAMNATDLLKIGQLLSQKGLWKGNRIISEQWCTMMFQIPLTNAMAQKYGYAMGIRCLPFQEVIQIPKTTLEQLEHINPNDKALKVLWKMADTSWTYLTLGNALSESLSVTEIERITTLAYQFHLPLYEIQNQNFYLQHGGEFGHLLAIYPKQDKVLVRLLGEKWGRKKNDSQTEYRYSIDTPLINYLLKL</sequence>
<gene>
    <name evidence="2" type="ORF">SAMN05444377_11580</name>
</gene>
<dbReference type="InterPro" id="IPR012338">
    <property type="entry name" value="Beta-lactam/transpept-like"/>
</dbReference>
<organism evidence="2 3">
    <name type="scientific">Flavobacterium fontis</name>
    <dbReference type="NCBI Taxonomy" id="1124188"/>
    <lineage>
        <taxon>Bacteria</taxon>
        <taxon>Pseudomonadati</taxon>
        <taxon>Bacteroidota</taxon>
        <taxon>Flavobacteriia</taxon>
        <taxon>Flavobacteriales</taxon>
        <taxon>Flavobacteriaceae</taxon>
        <taxon>Flavobacterium</taxon>
    </lineage>
</organism>
<proteinExistence type="predicted"/>
<dbReference type="Gene3D" id="3.40.710.10">
    <property type="entry name" value="DD-peptidase/beta-lactamase superfamily"/>
    <property type="match status" value="1"/>
</dbReference>
<evidence type="ECO:0000313" key="2">
    <source>
        <dbReference type="EMBL" id="SHF67876.1"/>
    </source>
</evidence>
<accession>A0A1M5DLU3</accession>
<dbReference type="AlphaFoldDB" id="A0A1M5DLU3"/>
<dbReference type="EMBL" id="FQVQ01000015">
    <property type="protein sequence ID" value="SHF67876.1"/>
    <property type="molecule type" value="Genomic_DNA"/>
</dbReference>
<protein>
    <submittedName>
        <fullName evidence="2">Beta-lactamase</fullName>
    </submittedName>
</protein>
<dbReference type="SUPFAM" id="SSF56601">
    <property type="entry name" value="beta-lactamase/transpeptidase-like"/>
    <property type="match status" value="1"/>
</dbReference>
<dbReference type="PANTHER" id="PTHR43283">
    <property type="entry name" value="BETA-LACTAMASE-RELATED"/>
    <property type="match status" value="1"/>
</dbReference>
<evidence type="ECO:0000259" key="1">
    <source>
        <dbReference type="Pfam" id="PF00144"/>
    </source>
</evidence>
<dbReference type="Proteomes" id="UP000184147">
    <property type="component" value="Unassembled WGS sequence"/>
</dbReference>
<evidence type="ECO:0000313" key="3">
    <source>
        <dbReference type="Proteomes" id="UP000184147"/>
    </source>
</evidence>
<dbReference type="Pfam" id="PF00144">
    <property type="entry name" value="Beta-lactamase"/>
    <property type="match status" value="1"/>
</dbReference>
<dbReference type="STRING" id="1124188.SAMN05444377_11580"/>
<dbReference type="PANTHER" id="PTHR43283:SF7">
    <property type="entry name" value="BETA-LACTAMASE-RELATED DOMAIN-CONTAINING PROTEIN"/>
    <property type="match status" value="1"/>
</dbReference>
<keyword evidence="3" id="KW-1185">Reference proteome</keyword>
<dbReference type="InterPro" id="IPR050789">
    <property type="entry name" value="Diverse_Enzym_Activities"/>
</dbReference>
<name>A0A1M5DLU3_9FLAO</name>
<dbReference type="InterPro" id="IPR001466">
    <property type="entry name" value="Beta-lactam-related"/>
</dbReference>
<reference evidence="2 3" key="1">
    <citation type="submission" date="2016-11" db="EMBL/GenBank/DDBJ databases">
        <authorList>
            <person name="Jaros S."/>
            <person name="Januszkiewicz K."/>
            <person name="Wedrychowicz H."/>
        </authorList>
    </citation>
    <scope>NUCLEOTIDE SEQUENCE [LARGE SCALE GENOMIC DNA]</scope>
    <source>
        <strain evidence="2 3">DSM 25660</strain>
    </source>
</reference>
<feature type="domain" description="Beta-lactamase-related" evidence="1">
    <location>
        <begin position="50"/>
        <end position="358"/>
    </location>
</feature>